<dbReference type="EMBL" id="CAJOBH010009910">
    <property type="protein sequence ID" value="CAF4152241.1"/>
    <property type="molecule type" value="Genomic_DNA"/>
</dbReference>
<evidence type="ECO:0000313" key="7">
    <source>
        <dbReference type="EMBL" id="CAF3973181.1"/>
    </source>
</evidence>
<evidence type="ECO:0000313" key="9">
    <source>
        <dbReference type="EMBL" id="CAF4152241.1"/>
    </source>
</evidence>
<dbReference type="EMBL" id="CAJNRG010008416">
    <property type="protein sequence ID" value="CAF2104166.1"/>
    <property type="molecule type" value="Genomic_DNA"/>
</dbReference>
<feature type="signal peptide" evidence="1">
    <location>
        <begin position="1"/>
        <end position="19"/>
    </location>
</feature>
<evidence type="ECO:0000313" key="8">
    <source>
        <dbReference type="EMBL" id="CAF4021705.1"/>
    </source>
</evidence>
<dbReference type="Proteomes" id="UP000663842">
    <property type="component" value="Unassembled WGS sequence"/>
</dbReference>
<dbReference type="InterPro" id="IPR011051">
    <property type="entry name" value="RmlC_Cupin_sf"/>
</dbReference>
<keyword evidence="1" id="KW-0732">Signal</keyword>
<dbReference type="Proteomes" id="UP000681967">
    <property type="component" value="Unassembled WGS sequence"/>
</dbReference>
<dbReference type="EMBL" id="CAJNOW010015000">
    <property type="protein sequence ID" value="CAF1637962.1"/>
    <property type="molecule type" value="Genomic_DNA"/>
</dbReference>
<protein>
    <recommendedName>
        <fullName evidence="14">Cupin 2 conserved barrel domain-containing protein</fullName>
    </recommendedName>
</protein>
<dbReference type="AlphaFoldDB" id="A0A816MID6"/>
<dbReference type="Proteomes" id="UP000676336">
    <property type="component" value="Unassembled WGS sequence"/>
</dbReference>
<comment type="caution">
    <text evidence="4">The sequence shown here is derived from an EMBL/GenBank/DDBJ whole genome shotgun (WGS) entry which is preliminary data.</text>
</comment>
<dbReference type="Gene3D" id="2.60.120.10">
    <property type="entry name" value="Jelly Rolls"/>
    <property type="match status" value="1"/>
</dbReference>
<dbReference type="Proteomes" id="UP000663856">
    <property type="component" value="Unassembled WGS sequence"/>
</dbReference>
<evidence type="ECO:0000313" key="2">
    <source>
        <dbReference type="EMBL" id="CAF1574999.1"/>
    </source>
</evidence>
<sequence length="231" mass="27213">MYWWLKWIVLLSLAIWLQYYRNSVSKLPRTRTKGSTHITSSNVNLTETYEFYNRAEQNKNDYSEFKLTVYGKGICGDLQIPPLKRPCTPFLHLHDDQTEKFTILQGQFSYRFGEKIYSCDSRTCPSPIIIPPLVHHTFWMHENKEDLILIIRIEPTSKDHGLRIESFENIVGVNRDKLMNLWQAFVFIDSIETYPVFLPLPFVKILMKIGSLIGRLLGYQAEYDDYTTIDF</sequence>
<dbReference type="EMBL" id="CAJOBG010002677">
    <property type="protein sequence ID" value="CAF4021705.1"/>
    <property type="molecule type" value="Genomic_DNA"/>
</dbReference>
<evidence type="ECO:0000313" key="4">
    <source>
        <dbReference type="EMBL" id="CAF1990209.1"/>
    </source>
</evidence>
<dbReference type="InterPro" id="IPR014710">
    <property type="entry name" value="RmlC-like_jellyroll"/>
</dbReference>
<evidence type="ECO:0000256" key="1">
    <source>
        <dbReference type="SAM" id="SignalP"/>
    </source>
</evidence>
<dbReference type="EMBL" id="CAJOBJ010054814">
    <property type="protein sequence ID" value="CAF4391005.1"/>
    <property type="molecule type" value="Genomic_DNA"/>
</dbReference>
<dbReference type="EMBL" id="CAJNRF010000990">
    <property type="protein sequence ID" value="CAF1990209.1"/>
    <property type="molecule type" value="Genomic_DNA"/>
</dbReference>
<dbReference type="EMBL" id="CAJNOV010015507">
    <property type="protein sequence ID" value="CAF1574999.1"/>
    <property type="molecule type" value="Genomic_DNA"/>
</dbReference>
<evidence type="ECO:0000313" key="5">
    <source>
        <dbReference type="EMBL" id="CAF2077540.1"/>
    </source>
</evidence>
<dbReference type="Proteomes" id="UP000663866">
    <property type="component" value="Unassembled WGS sequence"/>
</dbReference>
<evidence type="ECO:0000313" key="3">
    <source>
        <dbReference type="EMBL" id="CAF1637962.1"/>
    </source>
</evidence>
<keyword evidence="13" id="KW-1185">Reference proteome</keyword>
<accession>A0A816MID6</accession>
<dbReference type="OrthoDB" id="10020681at2759"/>
<dbReference type="EMBL" id="CAJOBI010122596">
    <property type="protein sequence ID" value="CAF4685322.1"/>
    <property type="molecule type" value="Genomic_DNA"/>
</dbReference>
<evidence type="ECO:0000313" key="12">
    <source>
        <dbReference type="Proteomes" id="UP000663856"/>
    </source>
</evidence>
<dbReference type="Proteomes" id="UP000663824">
    <property type="component" value="Unassembled WGS sequence"/>
</dbReference>
<dbReference type="SUPFAM" id="SSF51182">
    <property type="entry name" value="RmlC-like cupins"/>
    <property type="match status" value="1"/>
</dbReference>
<dbReference type="EMBL" id="CAJOBF010001671">
    <property type="protein sequence ID" value="CAF3973181.1"/>
    <property type="molecule type" value="Genomic_DNA"/>
</dbReference>
<reference evidence="4" key="1">
    <citation type="submission" date="2021-02" db="EMBL/GenBank/DDBJ databases">
        <authorList>
            <person name="Nowell W R."/>
        </authorList>
    </citation>
    <scope>NUCLEOTIDE SEQUENCE</scope>
</reference>
<proteinExistence type="predicted"/>
<evidence type="ECO:0000313" key="11">
    <source>
        <dbReference type="EMBL" id="CAF4685322.1"/>
    </source>
</evidence>
<dbReference type="Proteomes" id="UP000663834">
    <property type="component" value="Unassembled WGS sequence"/>
</dbReference>
<gene>
    <name evidence="9" type="ORF">BYL167_LOCUS21596</name>
    <name evidence="2" type="ORF">CJN711_LOCUS32333</name>
    <name evidence="10" type="ORF">GIL414_LOCUS29731</name>
    <name evidence="3" type="ORF">KQP761_LOCUS27497</name>
    <name evidence="5" type="ORF">MBJ925_LOCUS17911</name>
    <name evidence="8" type="ORF">OVN521_LOCUS16240</name>
    <name evidence="11" type="ORF">SMN809_LOCUS42445</name>
    <name evidence="7" type="ORF">UXM345_LOCUS14604</name>
    <name evidence="4" type="ORF">WKI299_LOCUS4231</name>
    <name evidence="6" type="ORF">XDN619_LOCUS19303</name>
</gene>
<evidence type="ECO:0000313" key="13">
    <source>
        <dbReference type="Proteomes" id="UP000663866"/>
    </source>
</evidence>
<feature type="chain" id="PRO_5036413016" description="Cupin 2 conserved barrel domain-containing protein" evidence="1">
    <location>
        <begin position="20"/>
        <end position="231"/>
    </location>
</feature>
<dbReference type="EMBL" id="CAJNRE010008887">
    <property type="protein sequence ID" value="CAF2077540.1"/>
    <property type="molecule type" value="Genomic_DNA"/>
</dbReference>
<evidence type="ECO:0000313" key="6">
    <source>
        <dbReference type="EMBL" id="CAF2104166.1"/>
    </source>
</evidence>
<evidence type="ECO:0000313" key="10">
    <source>
        <dbReference type="EMBL" id="CAF4391005.1"/>
    </source>
</evidence>
<dbReference type="CDD" id="cd02208">
    <property type="entry name" value="cupin_RmlC-like"/>
    <property type="match status" value="1"/>
</dbReference>
<dbReference type="Proteomes" id="UP000681720">
    <property type="component" value="Unassembled WGS sequence"/>
</dbReference>
<dbReference type="Proteomes" id="UP000663887">
    <property type="component" value="Unassembled WGS sequence"/>
</dbReference>
<name>A0A816MID6_9BILA</name>
<evidence type="ECO:0008006" key="14">
    <source>
        <dbReference type="Google" id="ProtNLM"/>
    </source>
</evidence>
<dbReference type="Proteomes" id="UP000663855">
    <property type="component" value="Unassembled WGS sequence"/>
</dbReference>
<organism evidence="4 12">
    <name type="scientific">Rotaria magnacalcarata</name>
    <dbReference type="NCBI Taxonomy" id="392030"/>
    <lineage>
        <taxon>Eukaryota</taxon>
        <taxon>Metazoa</taxon>
        <taxon>Spiralia</taxon>
        <taxon>Gnathifera</taxon>
        <taxon>Rotifera</taxon>
        <taxon>Eurotatoria</taxon>
        <taxon>Bdelloidea</taxon>
        <taxon>Philodinida</taxon>
        <taxon>Philodinidae</taxon>
        <taxon>Rotaria</taxon>
    </lineage>
</organism>